<evidence type="ECO:0000256" key="1">
    <source>
        <dbReference type="SAM" id="MobiDB-lite"/>
    </source>
</evidence>
<comment type="caution">
    <text evidence="3">The sequence shown here is derived from an EMBL/GenBank/DDBJ whole genome shotgun (WGS) entry which is preliminary data.</text>
</comment>
<protein>
    <recommendedName>
        <fullName evidence="2">Retroviral polymerase SH3-like domain-containing protein</fullName>
    </recommendedName>
</protein>
<evidence type="ECO:0000259" key="2">
    <source>
        <dbReference type="Pfam" id="PF25597"/>
    </source>
</evidence>
<proteinExistence type="predicted"/>
<sequence>GYALKSTARILNMVPTKKVERTPYEIWHEKAPKLSYSRVWGCESLMKRDTPNKLDPRYIKCIFVGYPKETMGHYLYYPLENKIFVARNIESARIPQASDRYGFYVDVEEYELVDLNEPPNYKAALSDPKFNKWLEAMNKEMQSMKDNQMENSKKGYTSMIEKPDYRKSQGAKTPSEQNPGEIHRTAIKAILMYLRDTKDMVLVYGAKPKAEPKSAKQSTTAISSTEAEYIDAAEASMEAIWMRKFIDGLGGVVPLNKRPTKMLCDNLSWYFKRSQKISEEISLHS</sequence>
<reference evidence="3" key="1">
    <citation type="journal article" date="2019" name="Sci. Rep.">
        <title>Draft genome of Tanacetum cinerariifolium, the natural source of mosquito coil.</title>
        <authorList>
            <person name="Yamashiro T."/>
            <person name="Shiraishi A."/>
            <person name="Satake H."/>
            <person name="Nakayama K."/>
        </authorList>
    </citation>
    <scope>NUCLEOTIDE SEQUENCE</scope>
</reference>
<dbReference type="CDD" id="cd09272">
    <property type="entry name" value="RNase_HI_RT_Ty1"/>
    <property type="match status" value="1"/>
</dbReference>
<feature type="domain" description="Retroviral polymerase SH3-like" evidence="2">
    <location>
        <begin position="46"/>
        <end position="89"/>
    </location>
</feature>
<dbReference type="EMBL" id="BKCJ010281334">
    <property type="protein sequence ID" value="GEZ45841.1"/>
    <property type="molecule type" value="Genomic_DNA"/>
</dbReference>
<name>A0A699I9V7_TANCI</name>
<dbReference type="InterPro" id="IPR057670">
    <property type="entry name" value="SH3_retrovirus"/>
</dbReference>
<organism evidence="3">
    <name type="scientific">Tanacetum cinerariifolium</name>
    <name type="common">Dalmatian daisy</name>
    <name type="synonym">Chrysanthemum cinerariifolium</name>
    <dbReference type="NCBI Taxonomy" id="118510"/>
    <lineage>
        <taxon>Eukaryota</taxon>
        <taxon>Viridiplantae</taxon>
        <taxon>Streptophyta</taxon>
        <taxon>Embryophyta</taxon>
        <taxon>Tracheophyta</taxon>
        <taxon>Spermatophyta</taxon>
        <taxon>Magnoliopsida</taxon>
        <taxon>eudicotyledons</taxon>
        <taxon>Gunneridae</taxon>
        <taxon>Pentapetalae</taxon>
        <taxon>asterids</taxon>
        <taxon>campanulids</taxon>
        <taxon>Asterales</taxon>
        <taxon>Asteraceae</taxon>
        <taxon>Asteroideae</taxon>
        <taxon>Anthemideae</taxon>
        <taxon>Anthemidinae</taxon>
        <taxon>Tanacetum</taxon>
    </lineage>
</organism>
<gene>
    <name evidence="3" type="ORF">Tci_517814</name>
</gene>
<feature type="region of interest" description="Disordered" evidence="1">
    <location>
        <begin position="160"/>
        <end position="179"/>
    </location>
</feature>
<evidence type="ECO:0000313" key="3">
    <source>
        <dbReference type="EMBL" id="GEZ45841.1"/>
    </source>
</evidence>
<dbReference type="Pfam" id="PF25597">
    <property type="entry name" value="SH3_retrovirus"/>
    <property type="match status" value="1"/>
</dbReference>
<feature type="non-terminal residue" evidence="3">
    <location>
        <position position="1"/>
    </location>
</feature>
<accession>A0A699I9V7</accession>
<dbReference type="AlphaFoldDB" id="A0A699I9V7"/>